<proteinExistence type="predicted"/>
<evidence type="ECO:0000256" key="1">
    <source>
        <dbReference type="SAM" id="Phobius"/>
    </source>
</evidence>
<keyword evidence="1" id="KW-1133">Transmembrane helix</keyword>
<feature type="transmembrane region" description="Helical" evidence="1">
    <location>
        <begin position="139"/>
        <end position="155"/>
    </location>
</feature>
<gene>
    <name evidence="2" type="ORF">FKR84_05700</name>
</gene>
<evidence type="ECO:0000313" key="2">
    <source>
        <dbReference type="EMBL" id="TQD39390.1"/>
    </source>
</evidence>
<accession>A0A507ZPB8</accession>
<evidence type="ECO:0000313" key="3">
    <source>
        <dbReference type="Proteomes" id="UP000317169"/>
    </source>
</evidence>
<name>A0A507ZPB8_9FLAO</name>
<sequence length="157" mass="19029">MYKEIKQTSFKPQRPILVWDGDCGFCKFWKTRWQLKTGDKIAYKTYQEIARFLEDIPLKEFKKASKLIEPNGKVYNGPNSAYRSLWYAGNKFWYNLFESSQLFKKVSKHTYNHIAKNRSFYFKLTKFALGDNPRKLKHYWIFYLFLVVLFLFLLLNF</sequence>
<keyword evidence="1" id="KW-0812">Transmembrane</keyword>
<dbReference type="AlphaFoldDB" id="A0A507ZPB8"/>
<keyword evidence="3" id="KW-1185">Reference proteome</keyword>
<dbReference type="OrthoDB" id="9785438at2"/>
<comment type="caution">
    <text evidence="2">The sequence shown here is derived from an EMBL/GenBank/DDBJ whole genome shotgun (WGS) entry which is preliminary data.</text>
</comment>
<dbReference type="EMBL" id="VIAR01000004">
    <property type="protein sequence ID" value="TQD39390.1"/>
    <property type="molecule type" value="Genomic_DNA"/>
</dbReference>
<keyword evidence="1" id="KW-0472">Membrane</keyword>
<reference evidence="2 3" key="1">
    <citation type="submission" date="2019-06" db="EMBL/GenBank/DDBJ databases">
        <title>Flavibacter putida gen. nov., sp. nov., a novel marine bacterium of the family Flavobacteriaceae isolated from coastal seawater.</title>
        <authorList>
            <person name="Feng X."/>
        </authorList>
    </citation>
    <scope>NUCLEOTIDE SEQUENCE [LARGE SCALE GENOMIC DNA]</scope>
    <source>
        <strain evidence="2 3">PLHSN227</strain>
    </source>
</reference>
<organism evidence="2 3">
    <name type="scientific">Haloflavibacter putidus</name>
    <dbReference type="NCBI Taxonomy" id="2576776"/>
    <lineage>
        <taxon>Bacteria</taxon>
        <taxon>Pseudomonadati</taxon>
        <taxon>Bacteroidota</taxon>
        <taxon>Flavobacteriia</taxon>
        <taxon>Flavobacteriales</taxon>
        <taxon>Flavobacteriaceae</taxon>
        <taxon>Haloflavibacter</taxon>
    </lineage>
</organism>
<protein>
    <submittedName>
        <fullName evidence="2">Thiol-disulfide oxidoreductase</fullName>
    </submittedName>
</protein>
<dbReference type="Proteomes" id="UP000317169">
    <property type="component" value="Unassembled WGS sequence"/>
</dbReference>
<dbReference type="RefSeq" id="WP_141421337.1">
    <property type="nucleotide sequence ID" value="NZ_VIAR01000004.1"/>
</dbReference>